<feature type="domain" description="XdhC Rossmann" evidence="2">
    <location>
        <begin position="119"/>
        <end position="270"/>
    </location>
</feature>
<dbReference type="InterPro" id="IPR027051">
    <property type="entry name" value="XdhC_Rossmann_dom"/>
</dbReference>
<evidence type="ECO:0000313" key="4">
    <source>
        <dbReference type="Proteomes" id="UP000664800"/>
    </source>
</evidence>
<dbReference type="PANTHER" id="PTHR30388:SF6">
    <property type="entry name" value="XANTHINE DEHYDROGENASE SUBUNIT A-RELATED"/>
    <property type="match status" value="1"/>
</dbReference>
<feature type="domain" description="XdhC- CoxI" evidence="1">
    <location>
        <begin position="16"/>
        <end position="69"/>
    </location>
</feature>
<dbReference type="InterPro" id="IPR014308">
    <property type="entry name" value="Xanthine_DH_XdhC"/>
</dbReference>
<accession>A0A8I1SWH3</accession>
<evidence type="ECO:0000313" key="3">
    <source>
        <dbReference type="EMBL" id="MBN8743586.1"/>
    </source>
</evidence>
<dbReference type="Pfam" id="PF02625">
    <property type="entry name" value="XdhC_CoxI"/>
    <property type="match status" value="1"/>
</dbReference>
<comment type="caution">
    <text evidence="3">The sequence shown here is derived from an EMBL/GenBank/DDBJ whole genome shotgun (WGS) entry which is preliminary data.</text>
</comment>
<name>A0A8I1SWH3_THIA3</name>
<sequence length="282" mass="30101">MKREPAPLNLLDGEPAQTPWVCVTLSLVRGSAPREQGACMLVGATQTRGSIGGGHLEYKAIATARQLRARWAAGKMAEPHLESHALGPALGQCCGGHVGLRYELATSGALPVPDPLFHLQLFGAGHVGQALVRALRPLPCHIDWIDEREQEFPPDAFAPEVGGEWPSTLRALAVDVPEAEIATAPPGAFYLVMTHSHDLDFHLGETILRRADIGWFGLIGSATKRARFLRRWRERGVSESALERLVCPVGIPGIPGKAPEVIAASVAAQLLQLAGQVGKQAG</sequence>
<reference evidence="3" key="1">
    <citation type="submission" date="2021-02" db="EMBL/GenBank/DDBJ databases">
        <title>Thiocyanate and organic carbon inputs drive convergent selection for specific autotrophic Afipia and Thiobacillus strains within complex microbiomes.</title>
        <authorList>
            <person name="Huddy R.J."/>
            <person name="Sachdeva R."/>
            <person name="Kadzinga F."/>
            <person name="Kantor R.S."/>
            <person name="Harrison S.T.L."/>
            <person name="Banfield J.F."/>
        </authorList>
    </citation>
    <scope>NUCLEOTIDE SEQUENCE</scope>
    <source>
        <strain evidence="3">SCN18_13_7_16_R3_B_64_19</strain>
    </source>
</reference>
<organism evidence="3 4">
    <name type="scientific">Thiomonas arsenitoxydans (strain DSM 22701 / CIP 110005 / 3As)</name>
    <dbReference type="NCBI Taxonomy" id="426114"/>
    <lineage>
        <taxon>Bacteria</taxon>
        <taxon>Pseudomonadati</taxon>
        <taxon>Pseudomonadota</taxon>
        <taxon>Betaproteobacteria</taxon>
        <taxon>Burkholderiales</taxon>
        <taxon>Thiomonas</taxon>
    </lineage>
</organism>
<dbReference type="EMBL" id="JAFKMR010000012">
    <property type="protein sequence ID" value="MBN8743586.1"/>
    <property type="molecule type" value="Genomic_DNA"/>
</dbReference>
<dbReference type="RefSeq" id="WP_276728526.1">
    <property type="nucleotide sequence ID" value="NZ_JAFKMR010000012.1"/>
</dbReference>
<gene>
    <name evidence="3" type="primary">xdhC</name>
    <name evidence="3" type="ORF">J0I24_04680</name>
</gene>
<dbReference type="InterPro" id="IPR052698">
    <property type="entry name" value="MoCofactor_Util/Proc"/>
</dbReference>
<evidence type="ECO:0000259" key="2">
    <source>
        <dbReference type="Pfam" id="PF13478"/>
    </source>
</evidence>
<dbReference type="Proteomes" id="UP000664800">
    <property type="component" value="Unassembled WGS sequence"/>
</dbReference>
<dbReference type="PANTHER" id="PTHR30388">
    <property type="entry name" value="ALDEHYDE OXIDOREDUCTASE MOLYBDENUM COFACTOR ASSEMBLY PROTEIN"/>
    <property type="match status" value="1"/>
</dbReference>
<evidence type="ECO:0000259" key="1">
    <source>
        <dbReference type="Pfam" id="PF02625"/>
    </source>
</evidence>
<dbReference type="NCBIfam" id="TIGR02964">
    <property type="entry name" value="xanthine_xdhC"/>
    <property type="match status" value="1"/>
</dbReference>
<dbReference type="AlphaFoldDB" id="A0A8I1SWH3"/>
<dbReference type="Pfam" id="PF13478">
    <property type="entry name" value="XdhC_C"/>
    <property type="match status" value="1"/>
</dbReference>
<dbReference type="Gene3D" id="3.40.50.720">
    <property type="entry name" value="NAD(P)-binding Rossmann-like Domain"/>
    <property type="match status" value="1"/>
</dbReference>
<proteinExistence type="predicted"/>
<dbReference type="InterPro" id="IPR003777">
    <property type="entry name" value="XdhC_CoxI"/>
</dbReference>
<protein>
    <submittedName>
        <fullName evidence="3">Xanthine dehydrogenase accessory protein XdhC</fullName>
    </submittedName>
</protein>